<reference evidence="1" key="2">
    <citation type="submission" date="2021-04" db="EMBL/GenBank/DDBJ databases">
        <authorList>
            <person name="Gilroy R."/>
        </authorList>
    </citation>
    <scope>NUCLEOTIDE SEQUENCE</scope>
    <source>
        <strain evidence="1">CHK188-4685</strain>
    </source>
</reference>
<dbReference type="EMBL" id="DWYS01000019">
    <property type="protein sequence ID" value="HJB06539.1"/>
    <property type="molecule type" value="Genomic_DNA"/>
</dbReference>
<proteinExistence type="predicted"/>
<reference evidence="1" key="1">
    <citation type="journal article" date="2021" name="PeerJ">
        <title>Extensive microbial diversity within the chicken gut microbiome revealed by metagenomics and culture.</title>
        <authorList>
            <person name="Gilroy R."/>
            <person name="Ravi A."/>
            <person name="Getino M."/>
            <person name="Pursley I."/>
            <person name="Horton D.L."/>
            <person name="Alikhan N.F."/>
            <person name="Baker D."/>
            <person name="Gharbi K."/>
            <person name="Hall N."/>
            <person name="Watson M."/>
            <person name="Adriaenssens E.M."/>
            <person name="Foster-Nyarko E."/>
            <person name="Jarju S."/>
            <person name="Secka A."/>
            <person name="Antonio M."/>
            <person name="Oren A."/>
            <person name="Chaudhuri R.R."/>
            <person name="La Ragione R."/>
            <person name="Hildebrand F."/>
            <person name="Pallen M.J."/>
        </authorList>
    </citation>
    <scope>NUCLEOTIDE SEQUENCE</scope>
    <source>
        <strain evidence="1">CHK188-4685</strain>
    </source>
</reference>
<evidence type="ECO:0000313" key="1">
    <source>
        <dbReference type="EMBL" id="HJB06539.1"/>
    </source>
</evidence>
<protein>
    <submittedName>
        <fullName evidence="1">Uncharacterized protein</fullName>
    </submittedName>
</protein>
<dbReference type="AlphaFoldDB" id="A0A9D2L5V6"/>
<comment type="caution">
    <text evidence="1">The sequence shown here is derived from an EMBL/GenBank/DDBJ whole genome shotgun (WGS) entry which is preliminary data.</text>
</comment>
<sequence>MSRQKQMFTAACRLAYHRLLLNYFTFCEIRRDGELHPGNQALFQQFEELLSLFLQGSLTEERLSGFRDQMVREMEHLTYCADSLALHEYAMNRTEPRFVPQDDPELDSTAKRINWTMQFILRGAESGDVNQRIRTVLEELPIRLTNSRFFALLRQGLSVYQEGDLESLDSILEVIRSQAFLIRPEGEWSNQEEEKRLLGPFEGADYRKMDLEAFTKHSEALCRAEEEMDRLSDHQLLLTGMANDLYVLVLGLSHSSMTAQEQENFRGTLEETLELFGQENLKEDEVDRKAGQLLEPLEGGQEASFEQWRSLSLKQDEDFEDDALRKIGRLLSTSAFAPLEQKEKETAPVSEALWEERISRLEEELSASWKGRPRLMVRGIMAKILSCLPVFFGSLEQLQEYVAGSLESCLDDGEAIVSIHLIQEQSAWDESLEQEDGDEMVGSPL</sequence>
<evidence type="ECO:0000313" key="2">
    <source>
        <dbReference type="Proteomes" id="UP000886804"/>
    </source>
</evidence>
<gene>
    <name evidence="1" type="ORF">H9716_01590</name>
</gene>
<dbReference type="Proteomes" id="UP000886804">
    <property type="component" value="Unassembled WGS sequence"/>
</dbReference>
<organism evidence="1 2">
    <name type="scientific">Candidatus Enterocloster faecavium</name>
    <dbReference type="NCBI Taxonomy" id="2838560"/>
    <lineage>
        <taxon>Bacteria</taxon>
        <taxon>Bacillati</taxon>
        <taxon>Bacillota</taxon>
        <taxon>Clostridia</taxon>
        <taxon>Lachnospirales</taxon>
        <taxon>Lachnospiraceae</taxon>
        <taxon>Enterocloster</taxon>
    </lineage>
</organism>
<name>A0A9D2L5V6_9FIRM</name>
<accession>A0A9D2L5V6</accession>